<evidence type="ECO:0000259" key="12">
    <source>
        <dbReference type="PROSITE" id="PS51362"/>
    </source>
</evidence>
<evidence type="ECO:0000256" key="8">
    <source>
        <dbReference type="ARBA" id="ARBA00023157"/>
    </source>
</evidence>
<gene>
    <name evidence="13" type="ORF">WA026_009359</name>
</gene>
<feature type="signal peptide" evidence="11">
    <location>
        <begin position="1"/>
        <end position="30"/>
    </location>
</feature>
<reference evidence="13 14" key="1">
    <citation type="submission" date="2023-03" db="EMBL/GenBank/DDBJ databases">
        <title>Genome insight into feeding habits of ladybird beetles.</title>
        <authorList>
            <person name="Li H.-S."/>
            <person name="Huang Y.-H."/>
            <person name="Pang H."/>
        </authorList>
    </citation>
    <scope>NUCLEOTIDE SEQUENCE [LARGE SCALE GENOMIC DNA]</scope>
    <source>
        <strain evidence="13">SYSU_2023b</strain>
        <tissue evidence="13">Whole body</tissue>
    </source>
</reference>
<dbReference type="EMBL" id="JARQZJ010000034">
    <property type="protein sequence ID" value="KAK9875551.1"/>
    <property type="molecule type" value="Genomic_DNA"/>
</dbReference>
<dbReference type="InterPro" id="IPR001111">
    <property type="entry name" value="TGF-b_propeptide"/>
</dbReference>
<dbReference type="GO" id="GO:0005125">
    <property type="term" value="F:cytokine activity"/>
    <property type="evidence" value="ECO:0007669"/>
    <property type="project" value="TreeGrafter"/>
</dbReference>
<dbReference type="Pfam" id="PF00019">
    <property type="entry name" value="TGF_beta"/>
    <property type="match status" value="1"/>
</dbReference>
<organism evidence="13 14">
    <name type="scientific">Henosepilachna vigintioctopunctata</name>
    <dbReference type="NCBI Taxonomy" id="420089"/>
    <lineage>
        <taxon>Eukaryota</taxon>
        <taxon>Metazoa</taxon>
        <taxon>Ecdysozoa</taxon>
        <taxon>Arthropoda</taxon>
        <taxon>Hexapoda</taxon>
        <taxon>Insecta</taxon>
        <taxon>Pterygota</taxon>
        <taxon>Neoptera</taxon>
        <taxon>Endopterygota</taxon>
        <taxon>Coleoptera</taxon>
        <taxon>Polyphaga</taxon>
        <taxon>Cucujiformia</taxon>
        <taxon>Coccinelloidea</taxon>
        <taxon>Coccinellidae</taxon>
        <taxon>Epilachninae</taxon>
        <taxon>Epilachnini</taxon>
        <taxon>Henosepilachna</taxon>
    </lineage>
</organism>
<keyword evidence="3" id="KW-0217">Developmental protein</keyword>
<dbReference type="Gene3D" id="2.10.90.10">
    <property type="entry name" value="Cystine-knot cytokines"/>
    <property type="match status" value="1"/>
</dbReference>
<evidence type="ECO:0000313" key="14">
    <source>
        <dbReference type="Proteomes" id="UP001431783"/>
    </source>
</evidence>
<sequence>MYLQGVSKMSKDHIWCLLVFLAVYIETCTSSESSETSVMPEKVLAEVETNLMTLFGFKGRPKVNRSSLVIPKALLDMYHEQNGGRFNVTSLHRPGVLTKTANTVRSYTHAESPKDEKFSYYKFRLKFQLKNVPPKEKLKAAEVVINRDVVKKLSEGKKSFQQTLEVLDIIRPGTKEREAFTITIDSKVINMTRNETISIDVTSAAERWLEDPKNNHGILIKVKEAGLDKKQLPEKHLRLKRDLREDWLQKQPILFVYTDDGRGIYRKGQEILNNRRKRAARSGRRRDDKREPCRRHAMRVDFGHVGWNDWIVAPAYYDAFYCKGECNYPFPDHLNTTNHAIVQSLINSVNPSKVPKPCCIPTQLSSISMLYVDDQHKVTLKNYRDMVVIGCGCR</sequence>
<dbReference type="PANTHER" id="PTHR11848">
    <property type="entry name" value="TGF-BETA FAMILY"/>
    <property type="match status" value="1"/>
</dbReference>
<keyword evidence="14" id="KW-1185">Reference proteome</keyword>
<dbReference type="SMART" id="SM00204">
    <property type="entry name" value="TGFB"/>
    <property type="match status" value="1"/>
</dbReference>
<dbReference type="GO" id="GO:0008083">
    <property type="term" value="F:growth factor activity"/>
    <property type="evidence" value="ECO:0007669"/>
    <property type="project" value="UniProtKB-KW"/>
</dbReference>
<evidence type="ECO:0000256" key="6">
    <source>
        <dbReference type="ARBA" id="ARBA00022782"/>
    </source>
</evidence>
<evidence type="ECO:0000256" key="3">
    <source>
        <dbReference type="ARBA" id="ARBA00022473"/>
    </source>
</evidence>
<dbReference type="Proteomes" id="UP001431783">
    <property type="component" value="Unassembled WGS sequence"/>
</dbReference>
<evidence type="ECO:0000256" key="5">
    <source>
        <dbReference type="ARBA" id="ARBA00022729"/>
    </source>
</evidence>
<evidence type="ECO:0000256" key="11">
    <source>
        <dbReference type="SAM" id="SignalP"/>
    </source>
</evidence>
<protein>
    <recommendedName>
        <fullName evidence="12">TGF-beta family profile domain-containing protein</fullName>
    </recommendedName>
</protein>
<dbReference type="InterPro" id="IPR029034">
    <property type="entry name" value="Cystine-knot_cytokine"/>
</dbReference>
<dbReference type="PROSITE" id="PS00250">
    <property type="entry name" value="TGF_BETA_1"/>
    <property type="match status" value="1"/>
</dbReference>
<evidence type="ECO:0000256" key="10">
    <source>
        <dbReference type="RuleBase" id="RU000354"/>
    </source>
</evidence>
<comment type="caution">
    <text evidence="13">The sequence shown here is derived from an EMBL/GenBank/DDBJ whole genome shotgun (WGS) entry which is preliminary data.</text>
</comment>
<dbReference type="PROSITE" id="PS51362">
    <property type="entry name" value="TGF_BETA_2"/>
    <property type="match status" value="1"/>
</dbReference>
<dbReference type="InterPro" id="IPR001839">
    <property type="entry name" value="TGF-b_C"/>
</dbReference>
<keyword evidence="9" id="KW-0325">Glycoprotein</keyword>
<evidence type="ECO:0000313" key="13">
    <source>
        <dbReference type="EMBL" id="KAK9875551.1"/>
    </source>
</evidence>
<dbReference type="SUPFAM" id="SSF57501">
    <property type="entry name" value="Cystine-knot cytokines"/>
    <property type="match status" value="1"/>
</dbReference>
<dbReference type="GO" id="GO:0051240">
    <property type="term" value="P:positive regulation of multicellular organismal process"/>
    <property type="evidence" value="ECO:0007669"/>
    <property type="project" value="UniProtKB-ARBA"/>
</dbReference>
<dbReference type="Pfam" id="PF00688">
    <property type="entry name" value="TGFb_propeptide"/>
    <property type="match status" value="1"/>
</dbReference>
<evidence type="ECO:0000256" key="7">
    <source>
        <dbReference type="ARBA" id="ARBA00023030"/>
    </source>
</evidence>
<keyword evidence="6" id="KW-0221">Differentiation</keyword>
<keyword evidence="5 11" id="KW-0732">Signal</keyword>
<dbReference type="AlphaFoldDB" id="A0AAW1U6L1"/>
<accession>A0AAW1U6L1</accession>
<dbReference type="InterPro" id="IPR015615">
    <property type="entry name" value="TGF-beta-rel"/>
</dbReference>
<feature type="domain" description="TGF-beta family profile" evidence="12">
    <location>
        <begin position="275"/>
        <end position="394"/>
    </location>
</feature>
<dbReference type="GO" id="GO:0005615">
    <property type="term" value="C:extracellular space"/>
    <property type="evidence" value="ECO:0007669"/>
    <property type="project" value="TreeGrafter"/>
</dbReference>
<keyword evidence="8" id="KW-1015">Disulfide bond</keyword>
<proteinExistence type="inferred from homology"/>
<dbReference type="GO" id="GO:0051094">
    <property type="term" value="P:positive regulation of developmental process"/>
    <property type="evidence" value="ECO:0007669"/>
    <property type="project" value="UniProtKB-ARBA"/>
</dbReference>
<comment type="subcellular location">
    <subcellularLocation>
        <location evidence="1">Secreted</location>
    </subcellularLocation>
</comment>
<name>A0AAW1U6L1_9CUCU</name>
<dbReference type="GO" id="GO:0030154">
    <property type="term" value="P:cell differentiation"/>
    <property type="evidence" value="ECO:0007669"/>
    <property type="project" value="UniProtKB-KW"/>
</dbReference>
<keyword evidence="4" id="KW-0964">Secreted</keyword>
<evidence type="ECO:0000256" key="2">
    <source>
        <dbReference type="ARBA" id="ARBA00006656"/>
    </source>
</evidence>
<dbReference type="FunFam" id="2.10.90.10:FF:000103">
    <property type="entry name" value="Bone morphogenetic protein 16"/>
    <property type="match status" value="1"/>
</dbReference>
<comment type="similarity">
    <text evidence="2 10">Belongs to the TGF-beta family.</text>
</comment>
<evidence type="ECO:0000256" key="9">
    <source>
        <dbReference type="ARBA" id="ARBA00023180"/>
    </source>
</evidence>
<keyword evidence="7 10" id="KW-0339">Growth factor</keyword>
<evidence type="ECO:0000256" key="4">
    <source>
        <dbReference type="ARBA" id="ARBA00022525"/>
    </source>
</evidence>
<feature type="chain" id="PRO_5043811047" description="TGF-beta family profile domain-containing protein" evidence="11">
    <location>
        <begin position="31"/>
        <end position="394"/>
    </location>
</feature>
<dbReference type="PANTHER" id="PTHR11848:SF263">
    <property type="entry name" value="PROTEIN DECAPENTAPLEGIC"/>
    <property type="match status" value="1"/>
</dbReference>
<dbReference type="Gene3D" id="2.60.120.970">
    <property type="match status" value="1"/>
</dbReference>
<evidence type="ECO:0000256" key="1">
    <source>
        <dbReference type="ARBA" id="ARBA00004613"/>
    </source>
</evidence>
<dbReference type="InterPro" id="IPR017948">
    <property type="entry name" value="TGFb_CS"/>
</dbReference>